<dbReference type="eggNOG" id="COG0286">
    <property type="taxonomic scope" value="Bacteria"/>
</dbReference>
<evidence type="ECO:0000256" key="4">
    <source>
        <dbReference type="ARBA" id="ARBA00022679"/>
    </source>
</evidence>
<dbReference type="GO" id="GO:0003677">
    <property type="term" value="F:DNA binding"/>
    <property type="evidence" value="ECO:0007669"/>
    <property type="project" value="UniProtKB-KW"/>
</dbReference>
<keyword evidence="4" id="KW-0808">Transferase</keyword>
<feature type="coiled-coil region" evidence="9">
    <location>
        <begin position="556"/>
        <end position="583"/>
    </location>
</feature>
<dbReference type="CDD" id="cd16961">
    <property type="entry name" value="RMtype1_S_TRD-CR_like"/>
    <property type="match status" value="1"/>
</dbReference>
<dbReference type="PANTHER" id="PTHR42933:SF3">
    <property type="entry name" value="TYPE I RESTRICTION ENZYME MJAVIII METHYLASE SUBUNIT"/>
    <property type="match status" value="1"/>
</dbReference>
<evidence type="ECO:0000259" key="10">
    <source>
        <dbReference type="Pfam" id="PF02384"/>
    </source>
</evidence>
<evidence type="ECO:0000256" key="3">
    <source>
        <dbReference type="ARBA" id="ARBA00022603"/>
    </source>
</evidence>
<dbReference type="InterPro" id="IPR003356">
    <property type="entry name" value="DNA_methylase_A-5"/>
</dbReference>
<dbReference type="GO" id="GO:0009307">
    <property type="term" value="P:DNA restriction-modification system"/>
    <property type="evidence" value="ECO:0007669"/>
    <property type="project" value="UniProtKB-KW"/>
</dbReference>
<dbReference type="EMBL" id="CP009048">
    <property type="protein sequence ID" value="AIL59256.1"/>
    <property type="molecule type" value="Genomic_DNA"/>
</dbReference>
<dbReference type="GO" id="GO:0032259">
    <property type="term" value="P:methylation"/>
    <property type="evidence" value="ECO:0007669"/>
    <property type="project" value="UniProtKB-KW"/>
</dbReference>
<evidence type="ECO:0000256" key="7">
    <source>
        <dbReference type="ARBA" id="ARBA00023125"/>
    </source>
</evidence>
<keyword evidence="7" id="KW-0238">DNA-binding</keyword>
<dbReference type="GO" id="GO:0008170">
    <property type="term" value="F:N-methyltransferase activity"/>
    <property type="evidence" value="ECO:0007669"/>
    <property type="project" value="InterPro"/>
</dbReference>
<evidence type="ECO:0000313" key="12">
    <source>
        <dbReference type="Proteomes" id="UP000028931"/>
    </source>
</evidence>
<dbReference type="RefSeq" id="WP_038605046.1">
    <property type="nucleotide sequence ID" value="NZ_CP009048.1"/>
</dbReference>
<dbReference type="GO" id="GO:0009007">
    <property type="term" value="F:site-specific DNA-methyltransferase (adenine-specific) activity"/>
    <property type="evidence" value="ECO:0007669"/>
    <property type="project" value="UniProtKB-EC"/>
</dbReference>
<keyword evidence="6" id="KW-0680">Restriction system</keyword>
<dbReference type="HOGENOM" id="CLU_032462_0_0_6"/>
<evidence type="ECO:0000256" key="5">
    <source>
        <dbReference type="ARBA" id="ARBA00022691"/>
    </source>
</evidence>
<keyword evidence="3" id="KW-0489">Methyltransferase</keyword>
<feature type="domain" description="DNA methylase adenine-specific" evidence="10">
    <location>
        <begin position="208"/>
        <end position="385"/>
    </location>
</feature>
<name>A0A077F7M5_9PSED</name>
<proteinExistence type="inferred from homology"/>
<evidence type="ECO:0000313" key="11">
    <source>
        <dbReference type="EMBL" id="AIL59256.1"/>
    </source>
</evidence>
<evidence type="ECO:0000256" key="1">
    <source>
        <dbReference type="ARBA" id="ARBA00006594"/>
    </source>
</evidence>
<comment type="similarity">
    <text evidence="1">Belongs to the N(4)/N(6)-methyltransferase family.</text>
</comment>
<dbReference type="SUPFAM" id="SSF116734">
    <property type="entry name" value="DNA methylase specificity domain"/>
    <property type="match status" value="1"/>
</dbReference>
<keyword evidence="9" id="KW-0175">Coiled coil</keyword>
<dbReference type="AlphaFoldDB" id="A0A077F7M5"/>
<reference evidence="11 12" key="1">
    <citation type="submission" date="2014-07" db="EMBL/GenBank/DDBJ databases">
        <authorList>
            <person name="Lee K."/>
            <person name="Lim J.Y."/>
            <person name="Hwang I."/>
        </authorList>
    </citation>
    <scope>NUCLEOTIDE SEQUENCE [LARGE SCALE GENOMIC DNA]</scope>
    <source>
        <strain evidence="11 12">KL28</strain>
    </source>
</reference>
<dbReference type="Gene3D" id="3.40.50.150">
    <property type="entry name" value="Vaccinia Virus protein VP39"/>
    <property type="match status" value="1"/>
</dbReference>
<dbReference type="KEGG" id="palk:PSAKL28_00180"/>
<dbReference type="SUPFAM" id="SSF53335">
    <property type="entry name" value="S-adenosyl-L-methionine-dependent methyltransferases"/>
    <property type="match status" value="1"/>
</dbReference>
<sequence length="587" mass="65291">MNEKIFTQLMDSIRGLALTSHASLSLILQLLCWQKLSKDPTVPVELRFETVADQRLAEQVAALRNLQSYTTFPFMDEGVWQSIHGVRDVSPLMQKIRALETQGLLDTLAVDDACFWVADYSQGIFGYAPTLCNLLVALSEITPQQTVYVPWEGAGQIAARVVRSNAKVWIESQIPTTPAQILSLINATGWKLHPTNPVQAPAALEKGQLIQFDAAVCAPPMGVRYSQDISGNDLWGRFEEKTPVGNVLHIQHLLAQTKGRIVVTVPNSVLFGKGAEKQLREYLLKHGYLDAVIALPAGLCTHTAIPLTILVMSKSRRTDVIRFVNADTDEFRELSAKKRCALKNIPDLLALIANKSTSAVAASIPISQIADNDFSLEVNRYVLDESARRLNESLTRYETRKLSELFDIIRPRQHTTASRGVQVWEVQAQDIPQYGYIQHASKETQFDLDSPKANSYFIRPNDVLMTFKGVVGKTGIAGIVPNSGKDGWITGQSLVILRSRFPEIYPPKALLIYLRSAMGQGLLSRMAVSASIPSLQLSALKELEIPMPSVEVMQPMVRAFDEEAQIQAEIERLRNRQTELSSDFWSL</sequence>
<dbReference type="PANTHER" id="PTHR42933">
    <property type="entry name" value="SLR6095 PROTEIN"/>
    <property type="match status" value="1"/>
</dbReference>
<comment type="catalytic activity">
    <reaction evidence="8">
        <text>a 2'-deoxyadenosine in DNA + S-adenosyl-L-methionine = an N(6)-methyl-2'-deoxyadenosine in DNA + S-adenosyl-L-homocysteine + H(+)</text>
        <dbReference type="Rhea" id="RHEA:15197"/>
        <dbReference type="Rhea" id="RHEA-COMP:12418"/>
        <dbReference type="Rhea" id="RHEA-COMP:12419"/>
        <dbReference type="ChEBI" id="CHEBI:15378"/>
        <dbReference type="ChEBI" id="CHEBI:57856"/>
        <dbReference type="ChEBI" id="CHEBI:59789"/>
        <dbReference type="ChEBI" id="CHEBI:90615"/>
        <dbReference type="ChEBI" id="CHEBI:90616"/>
        <dbReference type="EC" id="2.1.1.72"/>
    </reaction>
</comment>
<dbReference type="OrthoDB" id="9784823at2"/>
<dbReference type="Proteomes" id="UP000028931">
    <property type="component" value="Chromosome"/>
</dbReference>
<evidence type="ECO:0000256" key="9">
    <source>
        <dbReference type="SAM" id="Coils"/>
    </source>
</evidence>
<dbReference type="EC" id="2.1.1.72" evidence="2"/>
<dbReference type="eggNOG" id="COG0732">
    <property type="taxonomic scope" value="Bacteria"/>
</dbReference>
<evidence type="ECO:0000256" key="2">
    <source>
        <dbReference type="ARBA" id="ARBA00011900"/>
    </source>
</evidence>
<protein>
    <recommendedName>
        <fullName evidence="2">site-specific DNA-methyltransferase (adenine-specific)</fullName>
        <ecNumber evidence="2">2.1.1.72</ecNumber>
    </recommendedName>
</protein>
<gene>
    <name evidence="11" type="ORF">PSAKL28_00180</name>
</gene>
<evidence type="ECO:0000256" key="6">
    <source>
        <dbReference type="ARBA" id="ARBA00022747"/>
    </source>
</evidence>
<dbReference type="InterPro" id="IPR044946">
    <property type="entry name" value="Restrct_endonuc_typeI_TRD_sf"/>
</dbReference>
<dbReference type="Gene3D" id="3.90.220.20">
    <property type="entry name" value="DNA methylase specificity domains"/>
    <property type="match status" value="1"/>
</dbReference>
<evidence type="ECO:0000256" key="8">
    <source>
        <dbReference type="ARBA" id="ARBA00047942"/>
    </source>
</evidence>
<dbReference type="InterPro" id="IPR029063">
    <property type="entry name" value="SAM-dependent_MTases_sf"/>
</dbReference>
<organism evidence="11 12">
    <name type="scientific">Pseudomonas alkylphenolica</name>
    <dbReference type="NCBI Taxonomy" id="237609"/>
    <lineage>
        <taxon>Bacteria</taxon>
        <taxon>Pseudomonadati</taxon>
        <taxon>Pseudomonadota</taxon>
        <taxon>Gammaproteobacteria</taxon>
        <taxon>Pseudomonadales</taxon>
        <taxon>Pseudomonadaceae</taxon>
        <taxon>Pseudomonas</taxon>
    </lineage>
</organism>
<dbReference type="Pfam" id="PF02384">
    <property type="entry name" value="N6_Mtase"/>
    <property type="match status" value="1"/>
</dbReference>
<accession>A0A077F7M5</accession>
<dbReference type="InterPro" id="IPR051537">
    <property type="entry name" value="DNA_Adenine_Mtase"/>
</dbReference>
<keyword evidence="5" id="KW-0949">S-adenosyl-L-methionine</keyword>